<reference evidence="3 4" key="1">
    <citation type="submission" date="2015-09" db="EMBL/GenBank/DDBJ databases">
        <authorList>
            <person name="Jackson K.R."/>
            <person name="Lunt B.L."/>
            <person name="Fisher J.N.B."/>
            <person name="Gardner A.V."/>
            <person name="Bailey M.E."/>
            <person name="Deus L.M."/>
            <person name="Earl A.S."/>
            <person name="Gibby P.D."/>
            <person name="Hartmann K.A."/>
            <person name="Liu J.E."/>
            <person name="Manci A.M."/>
            <person name="Nielsen D.A."/>
            <person name="Solomon M.B."/>
            <person name="Breakwell D.P."/>
            <person name="Burnett S.H."/>
            <person name="Grose J.H."/>
        </authorList>
    </citation>
    <scope>NUCLEOTIDE SEQUENCE [LARGE SCALE GENOMIC DNA]</scope>
    <source>
        <strain evidence="3 4">CECT 7799</strain>
    </source>
</reference>
<evidence type="ECO:0000256" key="1">
    <source>
        <dbReference type="SAM" id="MobiDB-lite"/>
    </source>
</evidence>
<feature type="transmembrane region" description="Helical" evidence="2">
    <location>
        <begin position="50"/>
        <end position="74"/>
    </location>
</feature>
<protein>
    <submittedName>
        <fullName evidence="3">Uncharacterized protein</fullName>
    </submittedName>
</protein>
<dbReference type="EMBL" id="CYPR01000003">
    <property type="protein sequence ID" value="CUH09545.1"/>
    <property type="molecule type" value="Genomic_DNA"/>
</dbReference>
<evidence type="ECO:0000313" key="3">
    <source>
        <dbReference type="EMBL" id="CUH09545.1"/>
    </source>
</evidence>
<sequence>MATPDRETHTATTPSPDARPGNRPVGDVSATSGSARAGVETPTDRKSRKWLWIAAALVVAILLIFWLASAGWMVGDGG</sequence>
<dbReference type="Proteomes" id="UP000049455">
    <property type="component" value="Unassembled WGS sequence"/>
</dbReference>
<evidence type="ECO:0000256" key="2">
    <source>
        <dbReference type="SAM" id="Phobius"/>
    </source>
</evidence>
<evidence type="ECO:0000313" key="4">
    <source>
        <dbReference type="Proteomes" id="UP000049455"/>
    </source>
</evidence>
<feature type="region of interest" description="Disordered" evidence="1">
    <location>
        <begin position="1"/>
        <end position="46"/>
    </location>
</feature>
<accession>A0A0M7B6J2</accession>
<dbReference type="RefSeq" id="WP_055661859.1">
    <property type="nucleotide sequence ID" value="NZ_CYPR01000003.1"/>
</dbReference>
<proteinExistence type="predicted"/>
<keyword evidence="4" id="KW-1185">Reference proteome</keyword>
<keyword evidence="2" id="KW-1133">Transmembrane helix</keyword>
<organism evidence="3 4">
    <name type="scientific">Jannaschia seosinensis</name>
    <dbReference type="NCBI Taxonomy" id="313367"/>
    <lineage>
        <taxon>Bacteria</taxon>
        <taxon>Pseudomonadati</taxon>
        <taxon>Pseudomonadota</taxon>
        <taxon>Alphaproteobacteria</taxon>
        <taxon>Rhodobacterales</taxon>
        <taxon>Roseobacteraceae</taxon>
        <taxon>Jannaschia</taxon>
    </lineage>
</organism>
<name>A0A0M7B6J2_9RHOB</name>
<dbReference type="STRING" id="313367.JSE7799_00105"/>
<keyword evidence="2" id="KW-0812">Transmembrane</keyword>
<dbReference type="AlphaFoldDB" id="A0A0M7B6J2"/>
<gene>
    <name evidence="3" type="ORF">JSE7799_00105</name>
</gene>
<keyword evidence="2" id="KW-0472">Membrane</keyword>